<feature type="compositionally biased region" description="Polar residues" evidence="1">
    <location>
        <begin position="13"/>
        <end position="22"/>
    </location>
</feature>
<sequence length="202" mass="22285">MHPYTQGRWRNPANPNAPGSSRNPPPQPSVFGALPDPYRSRAPKPALIPFTFTSFRPNVLNCTVTGPQSRVYFRITTDTPTVGYTVFFDSAGQPVTIIEWRNHPVVEIRGILSKRSTSDWLPLSQNGSHRQMEALGKHFVWVPGGEYIFLYAAGVGQPQVYAQVSRAEDSVTLELTAEAIQIGLLEICVAATFLLQCGKSID</sequence>
<evidence type="ECO:0000256" key="1">
    <source>
        <dbReference type="SAM" id="MobiDB-lite"/>
    </source>
</evidence>
<accession>A0A8H6YYC0</accession>
<name>A0A8H6YYC0_9AGAR</name>
<dbReference type="InterPro" id="IPR046528">
    <property type="entry name" value="DUF6593"/>
</dbReference>
<proteinExistence type="predicted"/>
<feature type="region of interest" description="Disordered" evidence="1">
    <location>
        <begin position="1"/>
        <end position="36"/>
    </location>
</feature>
<dbReference type="EMBL" id="JACAZI010000002">
    <property type="protein sequence ID" value="KAF7369300.1"/>
    <property type="molecule type" value="Genomic_DNA"/>
</dbReference>
<protein>
    <recommendedName>
        <fullName evidence="2">DUF6593 domain-containing protein</fullName>
    </recommendedName>
</protein>
<organism evidence="3 4">
    <name type="scientific">Mycena venus</name>
    <dbReference type="NCBI Taxonomy" id="2733690"/>
    <lineage>
        <taxon>Eukaryota</taxon>
        <taxon>Fungi</taxon>
        <taxon>Dikarya</taxon>
        <taxon>Basidiomycota</taxon>
        <taxon>Agaricomycotina</taxon>
        <taxon>Agaricomycetes</taxon>
        <taxon>Agaricomycetidae</taxon>
        <taxon>Agaricales</taxon>
        <taxon>Marasmiineae</taxon>
        <taxon>Mycenaceae</taxon>
        <taxon>Mycena</taxon>
    </lineage>
</organism>
<comment type="caution">
    <text evidence="3">The sequence shown here is derived from an EMBL/GenBank/DDBJ whole genome shotgun (WGS) entry which is preliminary data.</text>
</comment>
<keyword evidence="4" id="KW-1185">Reference proteome</keyword>
<dbReference type="Proteomes" id="UP000620124">
    <property type="component" value="Unassembled WGS sequence"/>
</dbReference>
<evidence type="ECO:0000313" key="4">
    <source>
        <dbReference type="Proteomes" id="UP000620124"/>
    </source>
</evidence>
<evidence type="ECO:0000313" key="3">
    <source>
        <dbReference type="EMBL" id="KAF7369300.1"/>
    </source>
</evidence>
<dbReference type="AlphaFoldDB" id="A0A8H6YYC0"/>
<dbReference type="OrthoDB" id="3191568at2759"/>
<gene>
    <name evidence="3" type="ORF">MVEN_00257900</name>
</gene>
<evidence type="ECO:0000259" key="2">
    <source>
        <dbReference type="Pfam" id="PF20236"/>
    </source>
</evidence>
<feature type="domain" description="DUF6593" evidence="2">
    <location>
        <begin position="58"/>
        <end position="167"/>
    </location>
</feature>
<dbReference type="Pfam" id="PF20236">
    <property type="entry name" value="DUF6593"/>
    <property type="match status" value="1"/>
</dbReference>
<reference evidence="3" key="1">
    <citation type="submission" date="2020-05" db="EMBL/GenBank/DDBJ databases">
        <title>Mycena genomes resolve the evolution of fungal bioluminescence.</title>
        <authorList>
            <person name="Tsai I.J."/>
        </authorList>
    </citation>
    <scope>NUCLEOTIDE SEQUENCE</scope>
    <source>
        <strain evidence="3">CCC161011</strain>
    </source>
</reference>